<dbReference type="Proteomes" id="UP001521150">
    <property type="component" value="Unassembled WGS sequence"/>
</dbReference>
<protein>
    <recommendedName>
        <fullName evidence="3">PE domain-containing protein</fullName>
    </recommendedName>
</protein>
<accession>A0ABS8ZNI1</accession>
<evidence type="ECO:0008006" key="3">
    <source>
        <dbReference type="Google" id="ProtNLM"/>
    </source>
</evidence>
<evidence type="ECO:0000313" key="2">
    <source>
        <dbReference type="Proteomes" id="UP001521150"/>
    </source>
</evidence>
<organism evidence="1 2">
    <name type="scientific">Kibdelosporangium philippinense</name>
    <dbReference type="NCBI Taxonomy" id="211113"/>
    <lineage>
        <taxon>Bacteria</taxon>
        <taxon>Bacillati</taxon>
        <taxon>Actinomycetota</taxon>
        <taxon>Actinomycetes</taxon>
        <taxon>Pseudonocardiales</taxon>
        <taxon>Pseudonocardiaceae</taxon>
        <taxon>Kibdelosporangium</taxon>
    </lineage>
</organism>
<keyword evidence="2" id="KW-1185">Reference proteome</keyword>
<dbReference type="EMBL" id="JAJVCN010000003">
    <property type="protein sequence ID" value="MCE7009316.1"/>
    <property type="molecule type" value="Genomic_DNA"/>
</dbReference>
<proteinExistence type="predicted"/>
<comment type="caution">
    <text evidence="1">The sequence shown here is derived from an EMBL/GenBank/DDBJ whole genome shotgun (WGS) entry which is preliminary data.</text>
</comment>
<evidence type="ECO:0000313" key="1">
    <source>
        <dbReference type="EMBL" id="MCE7009316.1"/>
    </source>
</evidence>
<sequence>MATFEQDQSGTAAEQIDAEVATAQAGRIIVGTFGGEYEHQSGGGGAGGHFEFTSLTELDGIIADLKSEREGIFNDGSKIRYAIGLVEPPAKDIMSQLQAKATINSWQLAFEHNQRMLAAADAEIAKLEAARNAYSHVEEGNTASMRKQG</sequence>
<gene>
    <name evidence="1" type="ORF">LWC34_41855</name>
</gene>
<dbReference type="RefSeq" id="WP_233730745.1">
    <property type="nucleotide sequence ID" value="NZ_JAJVCN010000003.1"/>
</dbReference>
<name>A0ABS8ZNI1_9PSEU</name>
<reference evidence="1 2" key="1">
    <citation type="submission" date="2021-12" db="EMBL/GenBank/DDBJ databases">
        <title>Genome sequence of Kibdelosporangium philippinense ATCC 49844.</title>
        <authorList>
            <person name="Fedorov E.A."/>
            <person name="Omeragic M."/>
            <person name="Shalygina K.F."/>
            <person name="Maclea K.S."/>
        </authorList>
    </citation>
    <scope>NUCLEOTIDE SEQUENCE [LARGE SCALE GENOMIC DNA]</scope>
    <source>
        <strain evidence="1 2">ATCC 49844</strain>
    </source>
</reference>